<accession>A0ABV8YF61</accession>
<name>A0ABV8YF61_9ACTN</name>
<proteinExistence type="inferred from homology"/>
<evidence type="ECO:0000256" key="3">
    <source>
        <dbReference type="ARBA" id="ARBA00022741"/>
    </source>
</evidence>
<keyword evidence="4" id="KW-0067">ATP-binding</keyword>
<dbReference type="Proteomes" id="UP001596012">
    <property type="component" value="Unassembled WGS sequence"/>
</dbReference>
<dbReference type="EMBL" id="JBHSFG010000011">
    <property type="protein sequence ID" value="MFC4463948.1"/>
    <property type="molecule type" value="Genomic_DNA"/>
</dbReference>
<dbReference type="Gene3D" id="3.10.20.70">
    <property type="entry name" value="Glutamine synthetase, N-terminal domain"/>
    <property type="match status" value="1"/>
</dbReference>
<dbReference type="SUPFAM" id="SSF55931">
    <property type="entry name" value="Glutamine synthetase/guanido kinase"/>
    <property type="match status" value="1"/>
</dbReference>
<dbReference type="InterPro" id="IPR014746">
    <property type="entry name" value="Gln_synth/guanido_kin_cat_dom"/>
</dbReference>
<dbReference type="PANTHER" id="PTHR43785">
    <property type="entry name" value="GAMMA-GLUTAMYLPUTRESCINE SYNTHETASE"/>
    <property type="match status" value="1"/>
</dbReference>
<gene>
    <name evidence="9" type="ORF">ACFPH6_05120</name>
</gene>
<sequence>MGAHTNQQTSQAPQLTGLLSLEGLRDAVRRGEITTVMLSVPDMMGRLKGKDFEASVFLEEMPTAEACAYILATDVNMTPLPGFELTGWEHGYGDFAVIPDPDTIRRLPYLPGTALILADPADREGTPIEVAPRHILRTQLDRLADLGFDVKVGLETEFVLYKELAHSASGYRDLQPAAFHNLDYALDRPLLLTDFFQDLKLMLRGAGMPVESVKTEGAKGQVEVTWRYGPALPACDALAVFKHTVRHVAARRDLIPTFMAAPETGVGSGMHIHLSLWKDGDPVFATTSHRDLPPQTMERAIAGLISGMPHLTPLYAPTPNSYKRYAPYSFAPTHFTWGIDNRGCAIRITGHGKGTHLEIRLPGADANPYLAVAASCAAIIHGLTDTPELRPFFMGNAYRAVDEIPVPSDLAAALGDFDGSPIAEKAFGETVVRHFAHAAQMEIDAHLGQVTDVERERGFFHA</sequence>
<evidence type="ECO:0000259" key="8">
    <source>
        <dbReference type="PROSITE" id="PS51987"/>
    </source>
</evidence>
<dbReference type="InterPro" id="IPR008146">
    <property type="entry name" value="Gln_synth_cat_dom"/>
</dbReference>
<evidence type="ECO:0000313" key="10">
    <source>
        <dbReference type="Proteomes" id="UP001596012"/>
    </source>
</evidence>
<dbReference type="EC" id="6.3.1.-" evidence="9"/>
<feature type="domain" description="GS catalytic" evidence="8">
    <location>
        <begin position="132"/>
        <end position="462"/>
    </location>
</feature>
<evidence type="ECO:0000313" key="9">
    <source>
        <dbReference type="EMBL" id="MFC4463948.1"/>
    </source>
</evidence>
<keyword evidence="10" id="KW-1185">Reference proteome</keyword>
<keyword evidence="2 9" id="KW-0436">Ligase</keyword>
<protein>
    <submittedName>
        <fullName evidence="9">Glutamine synthetase family protein</fullName>
        <ecNumber evidence="9">6.3.1.-</ecNumber>
    </submittedName>
</protein>
<reference evidence="10" key="1">
    <citation type="journal article" date="2019" name="Int. J. Syst. Evol. Microbiol.">
        <title>The Global Catalogue of Microorganisms (GCM) 10K type strain sequencing project: providing services to taxonomists for standard genome sequencing and annotation.</title>
        <authorList>
            <consortium name="The Broad Institute Genomics Platform"/>
            <consortium name="The Broad Institute Genome Sequencing Center for Infectious Disease"/>
            <person name="Wu L."/>
            <person name="Ma J."/>
        </authorList>
    </citation>
    <scope>NUCLEOTIDE SEQUENCE [LARGE SCALE GENOMIC DNA]</scope>
    <source>
        <strain evidence="10">DT43</strain>
    </source>
</reference>
<dbReference type="InterPro" id="IPR008147">
    <property type="entry name" value="Gln_synt_N"/>
</dbReference>
<organism evidence="9 10">
    <name type="scientific">Streptomyces xiangluensis</name>
    <dbReference type="NCBI Taxonomy" id="2665720"/>
    <lineage>
        <taxon>Bacteria</taxon>
        <taxon>Bacillati</taxon>
        <taxon>Actinomycetota</taxon>
        <taxon>Actinomycetes</taxon>
        <taxon>Kitasatosporales</taxon>
        <taxon>Streptomycetaceae</taxon>
        <taxon>Streptomyces</taxon>
    </lineage>
</organism>
<dbReference type="SMART" id="SM01230">
    <property type="entry name" value="Gln-synt_C"/>
    <property type="match status" value="1"/>
</dbReference>
<keyword evidence="3" id="KW-0547">Nucleotide-binding</keyword>
<dbReference type="RefSeq" id="WP_386337832.1">
    <property type="nucleotide sequence ID" value="NZ_JBHSFG010000011.1"/>
</dbReference>
<dbReference type="GO" id="GO:0016874">
    <property type="term" value="F:ligase activity"/>
    <property type="evidence" value="ECO:0007669"/>
    <property type="project" value="UniProtKB-KW"/>
</dbReference>
<dbReference type="PROSITE" id="PS51987">
    <property type="entry name" value="GS_CATALYTIC"/>
    <property type="match status" value="1"/>
</dbReference>
<evidence type="ECO:0000256" key="1">
    <source>
        <dbReference type="ARBA" id="ARBA00009897"/>
    </source>
</evidence>
<evidence type="ECO:0000259" key="7">
    <source>
        <dbReference type="PROSITE" id="PS51986"/>
    </source>
</evidence>
<evidence type="ECO:0000256" key="6">
    <source>
        <dbReference type="RuleBase" id="RU000384"/>
    </source>
</evidence>
<dbReference type="SUPFAM" id="SSF54368">
    <property type="entry name" value="Glutamine synthetase, N-terminal domain"/>
    <property type="match status" value="1"/>
</dbReference>
<evidence type="ECO:0000256" key="2">
    <source>
        <dbReference type="ARBA" id="ARBA00022598"/>
    </source>
</evidence>
<evidence type="ECO:0000256" key="5">
    <source>
        <dbReference type="PROSITE-ProRule" id="PRU01330"/>
    </source>
</evidence>
<evidence type="ECO:0000256" key="4">
    <source>
        <dbReference type="ARBA" id="ARBA00022840"/>
    </source>
</evidence>
<dbReference type="PANTHER" id="PTHR43785:SF12">
    <property type="entry name" value="TYPE-1 GLUTAMINE SYNTHETASE 2"/>
    <property type="match status" value="1"/>
</dbReference>
<comment type="similarity">
    <text evidence="1 5 6">Belongs to the glutamine synthetase family.</text>
</comment>
<dbReference type="Gene3D" id="3.30.590.10">
    <property type="entry name" value="Glutamine synthetase/guanido kinase, catalytic domain"/>
    <property type="match status" value="1"/>
</dbReference>
<dbReference type="Pfam" id="PF00120">
    <property type="entry name" value="Gln-synt_C"/>
    <property type="match status" value="1"/>
</dbReference>
<dbReference type="PROSITE" id="PS51986">
    <property type="entry name" value="GS_BETA_GRASP"/>
    <property type="match status" value="1"/>
</dbReference>
<comment type="caution">
    <text evidence="9">The sequence shown here is derived from an EMBL/GenBank/DDBJ whole genome shotgun (WGS) entry which is preliminary data.</text>
</comment>
<dbReference type="InterPro" id="IPR036651">
    <property type="entry name" value="Gln_synt_N_sf"/>
</dbReference>
<feature type="domain" description="GS beta-grasp" evidence="7">
    <location>
        <begin position="31"/>
        <end position="125"/>
    </location>
</feature>